<dbReference type="PROSITE" id="PS01096">
    <property type="entry name" value="PPIC_PPIASE_1"/>
    <property type="match status" value="1"/>
</dbReference>
<gene>
    <name evidence="9" type="primary">prsA_1</name>
    <name evidence="9" type="ORF">Pla8534_06040</name>
</gene>
<dbReference type="EMBL" id="CP036433">
    <property type="protein sequence ID" value="QDU92831.1"/>
    <property type="molecule type" value="Genomic_DNA"/>
</dbReference>
<dbReference type="SUPFAM" id="SSF109998">
    <property type="entry name" value="Triger factor/SurA peptide-binding domain-like"/>
    <property type="match status" value="1"/>
</dbReference>
<dbReference type="KEGG" id="lcre:Pla8534_06040"/>
<sequence length="325" mass="36158" precursor="true">MPRLFSCAAAICLLLTGVCPATAAESSASNAVAARVDGQPVRYGRIQREVQDTLKGRPAPPEEMRLLEAQALEQFIGRRLVLRYLAGQKLAASEVDIRLSLEQVKKKLKTQETTLADYLSRAGLQEDEFREAIAWELSWQAYLEQHMTDANLQKFFEQHRRDFDGTQLNVAHILWKVDPQAGPDAWEAATKQATAVRAQITQEQVPFAQAALQNSQAPTARQGGNLGLISRHEPMPESFSQAAFQLQPGETSPPVTTAFGVHLIYCQRVQPGQRSWTDARPELETAVMRFLFDFVVKLQRPHSQVEYTGAAPHFDPTSGKLVPAQ</sequence>
<reference evidence="9 10" key="1">
    <citation type="submission" date="2019-02" db="EMBL/GenBank/DDBJ databases">
        <title>Deep-cultivation of Planctomycetes and their phenomic and genomic characterization uncovers novel biology.</title>
        <authorList>
            <person name="Wiegand S."/>
            <person name="Jogler M."/>
            <person name="Boedeker C."/>
            <person name="Pinto D."/>
            <person name="Vollmers J."/>
            <person name="Rivas-Marin E."/>
            <person name="Kohn T."/>
            <person name="Peeters S.H."/>
            <person name="Heuer A."/>
            <person name="Rast P."/>
            <person name="Oberbeckmann S."/>
            <person name="Bunk B."/>
            <person name="Jeske O."/>
            <person name="Meyerdierks A."/>
            <person name="Storesund J.E."/>
            <person name="Kallscheuer N."/>
            <person name="Luecker S."/>
            <person name="Lage O.M."/>
            <person name="Pohl T."/>
            <person name="Merkel B.J."/>
            <person name="Hornburger P."/>
            <person name="Mueller R.-W."/>
            <person name="Bruemmer F."/>
            <person name="Labrenz M."/>
            <person name="Spormann A.M."/>
            <person name="Op den Camp H."/>
            <person name="Overmann J."/>
            <person name="Amann R."/>
            <person name="Jetten M.S.M."/>
            <person name="Mascher T."/>
            <person name="Medema M.H."/>
            <person name="Devos D.P."/>
            <person name="Kaster A.-K."/>
            <person name="Ovreas L."/>
            <person name="Rohde M."/>
            <person name="Galperin M.Y."/>
            <person name="Jogler C."/>
        </authorList>
    </citation>
    <scope>NUCLEOTIDE SEQUENCE [LARGE SCALE GENOMIC DNA]</scope>
    <source>
        <strain evidence="9 10">Pla85_3_4</strain>
    </source>
</reference>
<dbReference type="Gene3D" id="3.10.50.40">
    <property type="match status" value="1"/>
</dbReference>
<evidence type="ECO:0000313" key="10">
    <source>
        <dbReference type="Proteomes" id="UP000317648"/>
    </source>
</evidence>
<evidence type="ECO:0000256" key="5">
    <source>
        <dbReference type="ARBA" id="ARBA00023235"/>
    </source>
</evidence>
<name>A0A518DLY2_9BACT</name>
<evidence type="ECO:0000256" key="2">
    <source>
        <dbReference type="ARBA" id="ARBA00013194"/>
    </source>
</evidence>
<protein>
    <recommendedName>
        <fullName evidence="2">peptidylprolyl isomerase</fullName>
        <ecNumber evidence="2">5.2.1.8</ecNumber>
    </recommendedName>
</protein>
<evidence type="ECO:0000256" key="1">
    <source>
        <dbReference type="ARBA" id="ARBA00000971"/>
    </source>
</evidence>
<organism evidence="9 10">
    <name type="scientific">Lignipirellula cremea</name>
    <dbReference type="NCBI Taxonomy" id="2528010"/>
    <lineage>
        <taxon>Bacteria</taxon>
        <taxon>Pseudomonadati</taxon>
        <taxon>Planctomycetota</taxon>
        <taxon>Planctomycetia</taxon>
        <taxon>Pirellulales</taxon>
        <taxon>Pirellulaceae</taxon>
        <taxon>Lignipirellula</taxon>
    </lineage>
</organism>
<proteinExistence type="predicted"/>
<dbReference type="Pfam" id="PF00639">
    <property type="entry name" value="Rotamase"/>
    <property type="match status" value="1"/>
</dbReference>
<feature type="chain" id="PRO_5021991108" description="peptidylprolyl isomerase" evidence="7">
    <location>
        <begin position="24"/>
        <end position="325"/>
    </location>
</feature>
<keyword evidence="4 6" id="KW-0697">Rotamase</keyword>
<evidence type="ECO:0000256" key="4">
    <source>
        <dbReference type="ARBA" id="ARBA00023110"/>
    </source>
</evidence>
<evidence type="ECO:0000256" key="3">
    <source>
        <dbReference type="ARBA" id="ARBA00022729"/>
    </source>
</evidence>
<feature type="domain" description="PpiC" evidence="8">
    <location>
        <begin position="165"/>
        <end position="268"/>
    </location>
</feature>
<dbReference type="SUPFAM" id="SSF54534">
    <property type="entry name" value="FKBP-like"/>
    <property type="match status" value="1"/>
</dbReference>
<dbReference type="InterPro" id="IPR023058">
    <property type="entry name" value="PPIase_PpiC_CS"/>
</dbReference>
<dbReference type="InterPro" id="IPR046357">
    <property type="entry name" value="PPIase_dom_sf"/>
</dbReference>
<dbReference type="OrthoDB" id="14196at2"/>
<dbReference type="PROSITE" id="PS50198">
    <property type="entry name" value="PPIC_PPIASE_2"/>
    <property type="match status" value="1"/>
</dbReference>
<keyword evidence="5 6" id="KW-0413">Isomerase</keyword>
<dbReference type="InterPro" id="IPR027304">
    <property type="entry name" value="Trigger_fact/SurA_dom_sf"/>
</dbReference>
<dbReference type="InterPro" id="IPR000297">
    <property type="entry name" value="PPIase_PpiC"/>
</dbReference>
<dbReference type="PANTHER" id="PTHR47245:SF1">
    <property type="entry name" value="FOLDASE PROTEIN PRSA"/>
    <property type="match status" value="1"/>
</dbReference>
<evidence type="ECO:0000256" key="7">
    <source>
        <dbReference type="SAM" id="SignalP"/>
    </source>
</evidence>
<evidence type="ECO:0000256" key="6">
    <source>
        <dbReference type="PROSITE-ProRule" id="PRU00278"/>
    </source>
</evidence>
<dbReference type="InterPro" id="IPR050245">
    <property type="entry name" value="PrsA_foldase"/>
</dbReference>
<keyword evidence="10" id="KW-1185">Reference proteome</keyword>
<dbReference type="Proteomes" id="UP000317648">
    <property type="component" value="Chromosome"/>
</dbReference>
<feature type="signal peptide" evidence="7">
    <location>
        <begin position="1"/>
        <end position="23"/>
    </location>
</feature>
<dbReference type="GO" id="GO:0003755">
    <property type="term" value="F:peptidyl-prolyl cis-trans isomerase activity"/>
    <property type="evidence" value="ECO:0007669"/>
    <property type="project" value="UniProtKB-KW"/>
</dbReference>
<evidence type="ECO:0000259" key="8">
    <source>
        <dbReference type="PROSITE" id="PS50198"/>
    </source>
</evidence>
<dbReference type="Gene3D" id="1.10.4030.10">
    <property type="entry name" value="Porin chaperone SurA, peptide-binding domain"/>
    <property type="match status" value="1"/>
</dbReference>
<dbReference type="EC" id="5.2.1.8" evidence="2"/>
<dbReference type="PANTHER" id="PTHR47245">
    <property type="entry name" value="PEPTIDYLPROLYL ISOMERASE"/>
    <property type="match status" value="1"/>
</dbReference>
<dbReference type="AlphaFoldDB" id="A0A518DLY2"/>
<accession>A0A518DLY2</accession>
<dbReference type="Pfam" id="PF13624">
    <property type="entry name" value="SurA_N_3"/>
    <property type="match status" value="1"/>
</dbReference>
<dbReference type="RefSeq" id="WP_145049123.1">
    <property type="nucleotide sequence ID" value="NZ_CP036433.1"/>
</dbReference>
<evidence type="ECO:0000313" key="9">
    <source>
        <dbReference type="EMBL" id="QDU92831.1"/>
    </source>
</evidence>
<keyword evidence="3 7" id="KW-0732">Signal</keyword>
<comment type="catalytic activity">
    <reaction evidence="1">
        <text>[protein]-peptidylproline (omega=180) = [protein]-peptidylproline (omega=0)</text>
        <dbReference type="Rhea" id="RHEA:16237"/>
        <dbReference type="Rhea" id="RHEA-COMP:10747"/>
        <dbReference type="Rhea" id="RHEA-COMP:10748"/>
        <dbReference type="ChEBI" id="CHEBI:83833"/>
        <dbReference type="ChEBI" id="CHEBI:83834"/>
        <dbReference type="EC" id="5.2.1.8"/>
    </reaction>
</comment>